<name>A0A2I0H1C7_PUNGR</name>
<dbReference type="Proteomes" id="UP000233551">
    <property type="component" value="Unassembled WGS sequence"/>
</dbReference>
<dbReference type="STRING" id="22663.A0A2I0H1C7"/>
<dbReference type="Pfam" id="PF07727">
    <property type="entry name" value="RVT_2"/>
    <property type="match status" value="1"/>
</dbReference>
<evidence type="ECO:0000259" key="1">
    <source>
        <dbReference type="Pfam" id="PF07727"/>
    </source>
</evidence>
<keyword evidence="3" id="KW-1185">Reference proteome</keyword>
<dbReference type="PANTHER" id="PTHR43456:SF2">
    <property type="entry name" value="RIESKE (2FE-2S) DOMAIN-CONTAINING PROTEIN"/>
    <property type="match status" value="1"/>
</dbReference>
<proteinExistence type="predicted"/>
<dbReference type="InterPro" id="IPR013103">
    <property type="entry name" value="RVT_2"/>
</dbReference>
<accession>A0A2I0H1C7</accession>
<comment type="caution">
    <text evidence="2">The sequence shown here is derived from an EMBL/GenBank/DDBJ whole genome shotgun (WGS) entry which is preliminary data.</text>
</comment>
<evidence type="ECO:0000313" key="3">
    <source>
        <dbReference type="Proteomes" id="UP000233551"/>
    </source>
</evidence>
<sequence>MVVLVYVDDLILTGNDPSNCTRFKTYLDCCFHIKDLRKLRYFLGIEVARTVDSLFLCQRKYTLDILTEFGMLRARPVTFPMEQNLKLTMDSGVELQDAGQYGRLETILLLWHKDEVFVIENRSPAKGAYSEGLLNAKLTQ</sequence>
<evidence type="ECO:0000313" key="2">
    <source>
        <dbReference type="EMBL" id="PKH85074.1"/>
    </source>
</evidence>
<protein>
    <recommendedName>
        <fullName evidence="1">Reverse transcriptase Ty1/copia-type domain-containing protein</fullName>
    </recommendedName>
</protein>
<gene>
    <name evidence="2" type="ORF">CRG98_049996</name>
</gene>
<feature type="non-terminal residue" evidence="2">
    <location>
        <position position="140"/>
    </location>
</feature>
<dbReference type="AlphaFoldDB" id="A0A2I0H1C7"/>
<organism evidence="2 3">
    <name type="scientific">Punica granatum</name>
    <name type="common">Pomegranate</name>
    <dbReference type="NCBI Taxonomy" id="22663"/>
    <lineage>
        <taxon>Eukaryota</taxon>
        <taxon>Viridiplantae</taxon>
        <taxon>Streptophyta</taxon>
        <taxon>Embryophyta</taxon>
        <taxon>Tracheophyta</taxon>
        <taxon>Spermatophyta</taxon>
        <taxon>Magnoliopsida</taxon>
        <taxon>eudicotyledons</taxon>
        <taxon>Gunneridae</taxon>
        <taxon>Pentapetalae</taxon>
        <taxon>rosids</taxon>
        <taxon>malvids</taxon>
        <taxon>Myrtales</taxon>
        <taxon>Lythraceae</taxon>
        <taxon>Punica</taxon>
    </lineage>
</organism>
<dbReference type="EMBL" id="PGOL01044099">
    <property type="protein sequence ID" value="PKH85074.1"/>
    <property type="molecule type" value="Genomic_DNA"/>
</dbReference>
<feature type="domain" description="Reverse transcriptase Ty1/copia-type" evidence="1">
    <location>
        <begin position="1"/>
        <end position="82"/>
    </location>
</feature>
<reference evidence="2 3" key="1">
    <citation type="submission" date="2017-11" db="EMBL/GenBank/DDBJ databases">
        <title>De-novo sequencing of pomegranate (Punica granatum L.) genome.</title>
        <authorList>
            <person name="Akparov Z."/>
            <person name="Amiraslanov A."/>
            <person name="Hajiyeva S."/>
            <person name="Abbasov M."/>
            <person name="Kaur K."/>
            <person name="Hamwieh A."/>
            <person name="Solovyev V."/>
            <person name="Salamov A."/>
            <person name="Braich B."/>
            <person name="Kosarev P."/>
            <person name="Mahmoud A."/>
            <person name="Hajiyev E."/>
            <person name="Babayeva S."/>
            <person name="Izzatullayeva V."/>
            <person name="Mammadov A."/>
            <person name="Mammadov A."/>
            <person name="Sharifova S."/>
            <person name="Ojaghi J."/>
            <person name="Eynullazada K."/>
            <person name="Bayramov B."/>
            <person name="Abdulazimova A."/>
            <person name="Shahmuradov I."/>
        </authorList>
    </citation>
    <scope>NUCLEOTIDE SEQUENCE [LARGE SCALE GENOMIC DNA]</scope>
    <source>
        <strain evidence="3">cv. AG2017</strain>
        <tissue evidence="2">Leaf</tissue>
    </source>
</reference>
<dbReference type="PANTHER" id="PTHR43456">
    <property type="entry name" value="RIESKE (2FE-2S) DOMAIN-CONTAINING PROTEIN"/>
    <property type="match status" value="1"/>
</dbReference>